<evidence type="ECO:0008006" key="3">
    <source>
        <dbReference type="Google" id="ProtNLM"/>
    </source>
</evidence>
<gene>
    <name evidence="1" type="ORF">C3Y92_15730</name>
</gene>
<dbReference type="OrthoDB" id="4556966at2"/>
<evidence type="ECO:0000313" key="2">
    <source>
        <dbReference type="Proteomes" id="UP000293296"/>
    </source>
</evidence>
<evidence type="ECO:0000313" key="1">
    <source>
        <dbReference type="EMBL" id="QAZ68601.1"/>
    </source>
</evidence>
<organism evidence="1 2">
    <name type="scientific">Solidesulfovibrio carbinolicus</name>
    <dbReference type="NCBI Taxonomy" id="296842"/>
    <lineage>
        <taxon>Bacteria</taxon>
        <taxon>Pseudomonadati</taxon>
        <taxon>Thermodesulfobacteriota</taxon>
        <taxon>Desulfovibrionia</taxon>
        <taxon>Desulfovibrionales</taxon>
        <taxon>Desulfovibrionaceae</taxon>
        <taxon>Solidesulfovibrio</taxon>
    </lineage>
</organism>
<keyword evidence="2" id="KW-1185">Reference proteome</keyword>
<dbReference type="Pfam" id="PF20213">
    <property type="entry name" value="DUF6573"/>
    <property type="match status" value="1"/>
</dbReference>
<dbReference type="Proteomes" id="UP000293296">
    <property type="component" value="Chromosome"/>
</dbReference>
<reference evidence="1 2" key="1">
    <citation type="submission" date="2018-02" db="EMBL/GenBank/DDBJ databases">
        <title>Genome sequence of Desulfovibrio carbinolicus DSM 3852.</title>
        <authorList>
            <person name="Wilbanks E."/>
            <person name="Skennerton C.T."/>
            <person name="Orphan V.J."/>
        </authorList>
    </citation>
    <scope>NUCLEOTIDE SEQUENCE [LARGE SCALE GENOMIC DNA]</scope>
    <source>
        <strain evidence="1 2">DSM 3852</strain>
    </source>
</reference>
<sequence>MSNDKAFGNVIYSYTRAQAIADGVLIDVTDTAKAHGFKVPTVITDNLYHRYVEVPTGLDGGFGQSRAGRLHDLLTLALFAARSSKGADRVYFKVDFLMEPGRTETVQVIAHIGPGDDGVIPVLTIMLPEDD</sequence>
<protein>
    <recommendedName>
        <fullName evidence="3">DNA or RNA helicases of superfamily II</fullName>
    </recommendedName>
</protein>
<proteinExistence type="predicted"/>
<dbReference type="EMBL" id="CP026538">
    <property type="protein sequence ID" value="QAZ68601.1"/>
    <property type="molecule type" value="Genomic_DNA"/>
</dbReference>
<name>A0A4P6HN07_9BACT</name>
<dbReference type="RefSeq" id="WP_129354193.1">
    <property type="nucleotide sequence ID" value="NZ_CP026538.1"/>
</dbReference>
<dbReference type="KEGG" id="dcb:C3Y92_15730"/>
<dbReference type="InterPro" id="IPR046480">
    <property type="entry name" value="DUF6573"/>
</dbReference>
<dbReference type="AlphaFoldDB" id="A0A4P6HN07"/>
<accession>A0A4P6HN07</accession>